<reference evidence="12 13" key="1">
    <citation type="journal article" date="2018" name="New Phytol.">
        <title>Phylogenomics of Endogonaceae and evolution of mycorrhizas within Mucoromycota.</title>
        <authorList>
            <person name="Chang Y."/>
            <person name="Desiro A."/>
            <person name="Na H."/>
            <person name="Sandor L."/>
            <person name="Lipzen A."/>
            <person name="Clum A."/>
            <person name="Barry K."/>
            <person name="Grigoriev I.V."/>
            <person name="Martin F.M."/>
            <person name="Stajich J.E."/>
            <person name="Smith M.E."/>
            <person name="Bonito G."/>
            <person name="Spatafora J.W."/>
        </authorList>
    </citation>
    <scope>NUCLEOTIDE SEQUENCE [LARGE SCALE GENOMIC DNA]</scope>
    <source>
        <strain evidence="12 13">GMNB39</strain>
    </source>
</reference>
<dbReference type="InterPro" id="IPR018108">
    <property type="entry name" value="MCP_transmembrane"/>
</dbReference>
<dbReference type="OrthoDB" id="6703404at2759"/>
<evidence type="ECO:0000256" key="2">
    <source>
        <dbReference type="ARBA" id="ARBA00006375"/>
    </source>
</evidence>
<dbReference type="SUPFAM" id="SSF53098">
    <property type="entry name" value="Ribonuclease H-like"/>
    <property type="match status" value="1"/>
</dbReference>
<keyword evidence="6" id="KW-0999">Mitochondrion inner membrane</keyword>
<gene>
    <name evidence="12" type="ORF">BC936DRAFT_137687</name>
</gene>
<dbReference type="Gene3D" id="3.30.420.10">
    <property type="entry name" value="Ribonuclease H-like superfamily/Ribonuclease H"/>
    <property type="match status" value="1"/>
</dbReference>
<dbReference type="Pfam" id="PF00153">
    <property type="entry name" value="Mito_carr"/>
    <property type="match status" value="3"/>
</dbReference>
<evidence type="ECO:0000256" key="5">
    <source>
        <dbReference type="ARBA" id="ARBA00022737"/>
    </source>
</evidence>
<evidence type="ECO:0000313" key="13">
    <source>
        <dbReference type="Proteomes" id="UP000268093"/>
    </source>
</evidence>
<keyword evidence="9 10" id="KW-0472">Membrane</keyword>
<dbReference type="EMBL" id="RBNI01001183">
    <property type="protein sequence ID" value="RUP50787.1"/>
    <property type="molecule type" value="Genomic_DNA"/>
</dbReference>
<dbReference type="GO" id="GO:0005743">
    <property type="term" value="C:mitochondrial inner membrane"/>
    <property type="evidence" value="ECO:0007669"/>
    <property type="project" value="UniProtKB-SubCell"/>
</dbReference>
<dbReference type="InterPro" id="IPR012337">
    <property type="entry name" value="RNaseH-like_sf"/>
</dbReference>
<organism evidence="12 13">
    <name type="scientific">Jimgerdemannia flammicorona</name>
    <dbReference type="NCBI Taxonomy" id="994334"/>
    <lineage>
        <taxon>Eukaryota</taxon>
        <taxon>Fungi</taxon>
        <taxon>Fungi incertae sedis</taxon>
        <taxon>Mucoromycota</taxon>
        <taxon>Mucoromycotina</taxon>
        <taxon>Endogonomycetes</taxon>
        <taxon>Endogonales</taxon>
        <taxon>Endogonaceae</taxon>
        <taxon>Jimgerdemannia</taxon>
    </lineage>
</organism>
<evidence type="ECO:0000256" key="8">
    <source>
        <dbReference type="ARBA" id="ARBA00023128"/>
    </source>
</evidence>
<dbReference type="PANTHER" id="PTHR45928:SF1">
    <property type="entry name" value="RE38146P"/>
    <property type="match status" value="1"/>
</dbReference>
<evidence type="ECO:0000256" key="1">
    <source>
        <dbReference type="ARBA" id="ARBA00004448"/>
    </source>
</evidence>
<dbReference type="GO" id="GO:0003676">
    <property type="term" value="F:nucleic acid binding"/>
    <property type="evidence" value="ECO:0007669"/>
    <property type="project" value="InterPro"/>
</dbReference>
<comment type="caution">
    <text evidence="12">The sequence shown here is derived from an EMBL/GenBank/DDBJ whole genome shotgun (WGS) entry which is preliminary data.</text>
</comment>
<evidence type="ECO:0000256" key="7">
    <source>
        <dbReference type="ARBA" id="ARBA00022989"/>
    </source>
</evidence>
<evidence type="ECO:0000256" key="4">
    <source>
        <dbReference type="ARBA" id="ARBA00022692"/>
    </source>
</evidence>
<dbReference type="InterPro" id="IPR023395">
    <property type="entry name" value="MCP_dom_sf"/>
</dbReference>
<feature type="repeat" description="Solcar" evidence="10">
    <location>
        <begin position="146"/>
        <end position="239"/>
    </location>
</feature>
<evidence type="ECO:0000256" key="9">
    <source>
        <dbReference type="ARBA" id="ARBA00023136"/>
    </source>
</evidence>
<dbReference type="PANTHER" id="PTHR45928">
    <property type="entry name" value="RE38146P"/>
    <property type="match status" value="1"/>
</dbReference>
<keyword evidence="4 10" id="KW-0812">Transmembrane</keyword>
<dbReference type="InterPro" id="IPR048519">
    <property type="entry name" value="Gfd2/YDR514C-like_C"/>
</dbReference>
<accession>A0A433DIY8</accession>
<dbReference type="Pfam" id="PF21762">
    <property type="entry name" value="DEDDh_C"/>
    <property type="match status" value="1"/>
</dbReference>
<comment type="subcellular location">
    <subcellularLocation>
        <location evidence="1">Mitochondrion inner membrane</location>
        <topology evidence="1">Multi-pass membrane protein</topology>
    </subcellularLocation>
</comment>
<name>A0A433DIY8_9FUNG</name>
<protein>
    <submittedName>
        <fullName evidence="12">Mitochondrial carrier domain-containing protein</fullName>
    </submittedName>
</protein>
<dbReference type="Proteomes" id="UP000268093">
    <property type="component" value="Unassembled WGS sequence"/>
</dbReference>
<comment type="similarity">
    <text evidence="2">Belongs to the mitochondrial carrier (TC 2.A.29) family.</text>
</comment>
<dbReference type="Gene3D" id="1.50.40.10">
    <property type="entry name" value="Mitochondrial carrier domain"/>
    <property type="match status" value="1"/>
</dbReference>
<evidence type="ECO:0000256" key="10">
    <source>
        <dbReference type="PROSITE-ProRule" id="PRU00282"/>
    </source>
</evidence>
<keyword evidence="8" id="KW-0496">Mitochondrion</keyword>
<proteinExistence type="inferred from homology"/>
<feature type="repeat" description="Solcar" evidence="10">
    <location>
        <begin position="248"/>
        <end position="340"/>
    </location>
</feature>
<dbReference type="InterPro" id="IPR036397">
    <property type="entry name" value="RNaseH_sf"/>
</dbReference>
<keyword evidence="5" id="KW-0677">Repeat</keyword>
<keyword evidence="7" id="KW-1133">Transmembrane helix</keyword>
<evidence type="ECO:0000256" key="3">
    <source>
        <dbReference type="ARBA" id="ARBA00022448"/>
    </source>
</evidence>
<dbReference type="SUPFAM" id="SSF103506">
    <property type="entry name" value="Mitochondrial carrier"/>
    <property type="match status" value="1"/>
</dbReference>
<dbReference type="PROSITE" id="PS50920">
    <property type="entry name" value="SOLCAR"/>
    <property type="match status" value="3"/>
</dbReference>
<keyword evidence="3" id="KW-0813">Transport</keyword>
<dbReference type="AlphaFoldDB" id="A0A433DIY8"/>
<evidence type="ECO:0000256" key="6">
    <source>
        <dbReference type="ARBA" id="ARBA00022792"/>
    </source>
</evidence>
<keyword evidence="13" id="KW-1185">Reference proteome</keyword>
<dbReference type="InterPro" id="IPR051508">
    <property type="entry name" value="Mito_Carrier_Antiporter"/>
</dbReference>
<evidence type="ECO:0000313" key="12">
    <source>
        <dbReference type="EMBL" id="RUP50787.1"/>
    </source>
</evidence>
<sequence length="718" mass="80957">MELPTSTSTVANPIDTVHSAATLQVGVQPQPFLSKNTKDTLVGFILGGVAACGAVTFTNPWEVVKTRLQLQGELVRAGNLAETARPYRNSFQALVLVFRHEGIRGIQRGLGSAYVYQICLNGTRLGLYEPIRNGINDLFSNDHSNNNIPVRIASGGISGICGAAIGSPFYLVKTRMQSYSPSFSQIGHQHHYTSIYNALSSVFRAEGVRGLYRGIDAAMARAGVGSAVQLPTYDMTKQVLRTRFGMGDNFSTHFASSLICGFFVCCAMNPFDVISTRMYNQKMDPVTGQGVLYKNPLDCVAKMLHTEGVAGLYKGFSAHYLRIGPHTVLMFIFLEQLKRAYHSQYCFVQTKHATAKPPPYFALTRNRTSQRLFFSHSTTMTADQPFSEQESYYQWLHLRFDWRGQCEGMSPLVRKTVEDFFEPAIFFGEGTQTARTQFLLGTSHFDGRRYVLLSELVALQLRSLLTNLLNRKITLTEPKTYSHTYHDLQPIVFESKKVYFKTMEKLKNINKAIKTKERLENLQSQWHRAAQLVSEKKYIFLSVDIEAWERDHSRLLEIGWTLYDSQREQLQDQHYLISDYRHLTNGSFVADRKQNFMFGTSVWSTLQEALHELNKDLAWAVDRDGGVVLVGHDLKSDIVYLEKVGVMCGESNENVVGRFDTAEIYAAKNKEPNNRASLGKALDGLEMENWCLHNAGNDAHYTMELFLKLCDLLLAAGS</sequence>
<feature type="domain" description="Gfd2/YDR514C-like C-terminal" evidence="11">
    <location>
        <begin position="539"/>
        <end position="708"/>
    </location>
</feature>
<feature type="repeat" description="Solcar" evidence="10">
    <location>
        <begin position="38"/>
        <end position="134"/>
    </location>
</feature>
<evidence type="ECO:0000259" key="11">
    <source>
        <dbReference type="Pfam" id="PF21762"/>
    </source>
</evidence>